<comment type="caution">
    <text evidence="3">The sequence shown here is derived from an EMBL/GenBank/DDBJ whole genome shotgun (WGS) entry which is preliminary data.</text>
</comment>
<evidence type="ECO:0000313" key="4">
    <source>
        <dbReference type="Proteomes" id="UP001530377"/>
    </source>
</evidence>
<dbReference type="InterPro" id="IPR049227">
    <property type="entry name" value="DUF6824"/>
</dbReference>
<feature type="region of interest" description="Disordered" evidence="1">
    <location>
        <begin position="372"/>
        <end position="399"/>
    </location>
</feature>
<name>A0ABD3RGW1_9STRA</name>
<feature type="domain" description="DUF6824" evidence="2">
    <location>
        <begin position="300"/>
        <end position="382"/>
    </location>
</feature>
<feature type="region of interest" description="Disordered" evidence="1">
    <location>
        <begin position="113"/>
        <end position="148"/>
    </location>
</feature>
<gene>
    <name evidence="3" type="ORF">ACHAXA_009668</name>
</gene>
<dbReference type="EMBL" id="JALLPB020000211">
    <property type="protein sequence ID" value="KAL3812194.1"/>
    <property type="molecule type" value="Genomic_DNA"/>
</dbReference>
<organism evidence="3 4">
    <name type="scientific">Cyclostephanos tholiformis</name>
    <dbReference type="NCBI Taxonomy" id="382380"/>
    <lineage>
        <taxon>Eukaryota</taxon>
        <taxon>Sar</taxon>
        <taxon>Stramenopiles</taxon>
        <taxon>Ochrophyta</taxon>
        <taxon>Bacillariophyta</taxon>
        <taxon>Coscinodiscophyceae</taxon>
        <taxon>Thalassiosirophycidae</taxon>
        <taxon>Stephanodiscales</taxon>
        <taxon>Stephanodiscaceae</taxon>
        <taxon>Cyclostephanos</taxon>
    </lineage>
</organism>
<proteinExistence type="predicted"/>
<protein>
    <recommendedName>
        <fullName evidence="2">DUF6824 domain-containing protein</fullName>
    </recommendedName>
</protein>
<evidence type="ECO:0000259" key="2">
    <source>
        <dbReference type="Pfam" id="PF20710"/>
    </source>
</evidence>
<dbReference type="AlphaFoldDB" id="A0ABD3RGW1"/>
<feature type="region of interest" description="Disordered" evidence="1">
    <location>
        <begin position="241"/>
        <end position="306"/>
    </location>
</feature>
<dbReference type="Pfam" id="PF20710">
    <property type="entry name" value="DUF6824"/>
    <property type="match status" value="1"/>
</dbReference>
<evidence type="ECO:0000256" key="1">
    <source>
        <dbReference type="SAM" id="MobiDB-lite"/>
    </source>
</evidence>
<evidence type="ECO:0000313" key="3">
    <source>
        <dbReference type="EMBL" id="KAL3812194.1"/>
    </source>
</evidence>
<sequence>MVGVREHDGNVAFTPSVLDGGDASLECSSPSDPQTFNDMTILLAGSPTETAAFRPDKRELFATYGGGNPSLASMGYSGRSLMSMDLGLRSEDFADAGELDAIVAGMLDEIVDSDEDDDDGVGLASGIDDDDDDDGCGGGGGGDRGLRPIQSSDFVEKVLLAELKTSRALESTKGSEPSKIRPQPQDEELELCAMTNLTVQLGRISTGTLLKDMLKDSLNHMSSSDWAKDFSIDVHGMEKMDPSIFDSSNGFPPSHPSPRHASMDQSNPRTPDTNVVPPKSSSRSKRKIDESRVIEPTDDDVLLGRGGHTNIHPGNIRFREKALQLRPWYESCSKEDKYHVSLVLIDSVKSAGHRFLEKGHDGLWHEVIGNGARKKASQALRERLEGKTKGEKKEAPSNR</sequence>
<feature type="compositionally biased region" description="Polar residues" evidence="1">
    <location>
        <begin position="263"/>
        <end position="273"/>
    </location>
</feature>
<feature type="compositionally biased region" description="Basic and acidic residues" evidence="1">
    <location>
        <begin position="380"/>
        <end position="399"/>
    </location>
</feature>
<keyword evidence="4" id="KW-1185">Reference proteome</keyword>
<reference evidence="3 4" key="1">
    <citation type="submission" date="2024-10" db="EMBL/GenBank/DDBJ databases">
        <title>Updated reference genomes for cyclostephanoid diatoms.</title>
        <authorList>
            <person name="Roberts W.R."/>
            <person name="Alverson A.J."/>
        </authorList>
    </citation>
    <scope>NUCLEOTIDE SEQUENCE [LARGE SCALE GENOMIC DNA]</scope>
    <source>
        <strain evidence="3 4">AJA228-03</strain>
    </source>
</reference>
<accession>A0ABD3RGW1</accession>
<dbReference type="Proteomes" id="UP001530377">
    <property type="component" value="Unassembled WGS sequence"/>
</dbReference>